<dbReference type="AlphaFoldDB" id="A0A662ZEC6"/>
<evidence type="ECO:0000313" key="1">
    <source>
        <dbReference type="EMBL" id="SFK43161.1"/>
    </source>
</evidence>
<reference evidence="1 2" key="1">
    <citation type="submission" date="2016-10" db="EMBL/GenBank/DDBJ databases">
        <authorList>
            <person name="Varghese N."/>
            <person name="Submissions S."/>
        </authorList>
    </citation>
    <scope>NUCLEOTIDE SEQUENCE [LARGE SCALE GENOMIC DNA]</scope>
    <source>
        <strain evidence="1 2">22B</strain>
    </source>
</reference>
<dbReference type="Proteomes" id="UP000243374">
    <property type="component" value="Unassembled WGS sequence"/>
</dbReference>
<organism evidence="1 2">
    <name type="scientific">Succinivibrio dextrinosolvens</name>
    <dbReference type="NCBI Taxonomy" id="83771"/>
    <lineage>
        <taxon>Bacteria</taxon>
        <taxon>Pseudomonadati</taxon>
        <taxon>Pseudomonadota</taxon>
        <taxon>Gammaproteobacteria</taxon>
        <taxon>Aeromonadales</taxon>
        <taxon>Succinivibrionaceae</taxon>
        <taxon>Succinivibrio</taxon>
    </lineage>
</organism>
<dbReference type="EMBL" id="FOSF01000074">
    <property type="protein sequence ID" value="SFK43161.1"/>
    <property type="molecule type" value="Genomic_DNA"/>
</dbReference>
<protein>
    <submittedName>
        <fullName evidence="1">Uncharacterized protein</fullName>
    </submittedName>
</protein>
<evidence type="ECO:0000313" key="2">
    <source>
        <dbReference type="Proteomes" id="UP000243374"/>
    </source>
</evidence>
<name>A0A662ZEC6_9GAMM</name>
<gene>
    <name evidence="1" type="ORF">SAMN04487865_10741</name>
</gene>
<accession>A0A662ZEC6</accession>
<proteinExistence type="predicted"/>
<keyword evidence="2" id="KW-1185">Reference proteome</keyword>
<sequence length="139" mass="15908">MFNNPKSKHFFSFSTFINKAEQMLKTLHYDDLFFYELADRTIKETNKFGESQLSQYIRASIKTEAPQSDLPSESQLQPQDEGALEIENDVIKQYEEVPINAVEQNSNNCEYVPISIQLTAVCPPPPANSFILKSNQKRA</sequence>